<organism evidence="2 3">
    <name type="scientific">Acetobacterium wieringae</name>
    <dbReference type="NCBI Taxonomy" id="52694"/>
    <lineage>
        <taxon>Bacteria</taxon>
        <taxon>Bacillati</taxon>
        <taxon>Bacillota</taxon>
        <taxon>Clostridia</taxon>
        <taxon>Eubacteriales</taxon>
        <taxon>Eubacteriaceae</taxon>
        <taxon>Acetobacterium</taxon>
    </lineage>
</organism>
<sequence length="291" mass="33021">MKTILYLIAFIILFIGIFKILSALFEVPNHRITKTITLIGKSKRQKQSIFDDLVSKIAEIIIPFVHINPYKQKKMSAALMSLGINKTPEMLHSEGMAKLFLTGALAFVFLFIIPLISLALIVLAILLYVQAIQKPFELLEKRRKAIERELPRFCSNIEQELKNTHDVLGIITNYRKNAGEALGEELEITIADMKSSNYENALTRLEGRINSGMLSNIVRGLTAVLRGDDNQYYFNNLSMELRSVEINELKLEGAKRPRKIKKYIALIMAAFIGGFFVIVGYQILTLLPKLF</sequence>
<protein>
    <submittedName>
        <fullName evidence="2">Secretion protein F</fullName>
    </submittedName>
</protein>
<accession>A0ABY6HIP5</accession>
<dbReference type="RefSeq" id="WP_228880173.1">
    <property type="nucleotide sequence ID" value="NZ_CABIIK010000020.1"/>
</dbReference>
<keyword evidence="1" id="KW-0812">Transmembrane</keyword>
<proteinExistence type="predicted"/>
<keyword evidence="1" id="KW-0472">Membrane</keyword>
<dbReference type="EMBL" id="CP087994">
    <property type="protein sequence ID" value="UYO64417.1"/>
    <property type="molecule type" value="Genomic_DNA"/>
</dbReference>
<keyword evidence="3" id="KW-1185">Reference proteome</keyword>
<name>A0ABY6HIP5_9FIRM</name>
<feature type="transmembrane region" description="Helical" evidence="1">
    <location>
        <begin position="263"/>
        <end position="284"/>
    </location>
</feature>
<evidence type="ECO:0000313" key="2">
    <source>
        <dbReference type="EMBL" id="UYO64417.1"/>
    </source>
</evidence>
<keyword evidence="1" id="KW-1133">Transmembrane helix</keyword>
<feature type="transmembrane region" description="Helical" evidence="1">
    <location>
        <begin position="6"/>
        <end position="27"/>
    </location>
</feature>
<reference evidence="2" key="1">
    <citation type="submission" date="2021-11" db="EMBL/GenBank/DDBJ databases">
        <title>Isoprene-degrading acetogen.</title>
        <authorList>
            <person name="Yang Y."/>
            <person name="Jin H."/>
            <person name="Yan J."/>
        </authorList>
    </citation>
    <scope>NUCLEOTIDE SEQUENCE</scope>
    <source>
        <strain evidence="2">Berkeley</strain>
    </source>
</reference>
<gene>
    <name evidence="2" type="ORF">LNN31_08340</name>
</gene>
<dbReference type="Proteomes" id="UP001163550">
    <property type="component" value="Chromosome"/>
</dbReference>
<evidence type="ECO:0000256" key="1">
    <source>
        <dbReference type="SAM" id="Phobius"/>
    </source>
</evidence>
<evidence type="ECO:0000313" key="3">
    <source>
        <dbReference type="Proteomes" id="UP001163550"/>
    </source>
</evidence>
<feature type="transmembrane region" description="Helical" evidence="1">
    <location>
        <begin position="99"/>
        <end position="129"/>
    </location>
</feature>